<gene>
    <name evidence="7" type="ORF">SSLN_LOCUS13034</name>
</gene>
<sequence length="701" mass="76850">MPRVLSGAFSIMRKLDSSPRLARLRTELRKRNLDAYFLPMEDSHFNEYLAAADKRIAFISGFSGSAGTAVITMDEAALWTDGRYHDQAAQELDENWTLMREGLPEVPKLTDWLVQTTPPAARIGFDPQQLLFFAVETNVRDLAQAEAVISSGAAPRQLIPVTGANLVDCVWENWEDAANQRPPRPHQPISSVPVTFAGQTWQEKLDNLRTQMARENVGAVVVFALDEIAWLLNLRGDDISHNPVFFAYLVVTRDVLHVFIDAEREAGSVDLAEYFSCDSHKVELHAYGDFFGWMSELKGNRAIAGAGRIWLAPTASYALMDAVPADLRFTEISPLSSAKAVKNEAELAGMRQSNLVDSLALCDFLAWLEDIKNPAQSPADSACDVGAGSSDLDHSVFNPCGVIADPPKVLNEATLANYLDRIRTAAEGCKGLSFSTISAIDENGAIIHYHVGDSPNPRPLTANSMYLVDSGGQYSTGTTDVTRTVHVGTPSAEQREDFTHVLKAHIGLATVLFPDGTAGTALDVVCRSQMWRARRNYLHGTGHGVGAHLCVHEGPIGLSGRRSQVLTRIGIQEPGIKKNMVVTIEPGYYLPGKYGIRLENVNIVVEAPSMSANVAPTSGPVAPTYLAFEPITLVPFQRKLIAHEMLTPAEIEWLDAYHDLVRRELIARIAHDAGDDGLLSPARQRTRDWLLRQTEPLKMSA</sequence>
<dbReference type="InterPro" id="IPR036005">
    <property type="entry name" value="Creatinase/aminopeptidase-like"/>
</dbReference>
<dbReference type="Gene3D" id="3.40.350.10">
    <property type="entry name" value="Creatinase/prolidase N-terminal domain"/>
    <property type="match status" value="2"/>
</dbReference>
<name>A0A3P7CMY1_SCHSO</name>
<accession>A0A3P7CMY1</accession>
<evidence type="ECO:0000313" key="8">
    <source>
        <dbReference type="Proteomes" id="UP000275846"/>
    </source>
</evidence>
<dbReference type="OrthoDB" id="9995434at2759"/>
<dbReference type="Pfam" id="PF00557">
    <property type="entry name" value="Peptidase_M24"/>
    <property type="match status" value="1"/>
</dbReference>
<feature type="domain" description="Creatinase N-terminal" evidence="5">
    <location>
        <begin position="20"/>
        <end position="132"/>
    </location>
</feature>
<dbReference type="Pfam" id="PF01321">
    <property type="entry name" value="Creatinase_N"/>
    <property type="match status" value="1"/>
</dbReference>
<dbReference type="STRING" id="70667.A0A3P7CMY1"/>
<dbReference type="PANTHER" id="PTHR43763:SF6">
    <property type="entry name" value="XAA-PRO AMINOPEPTIDASE 1"/>
    <property type="match status" value="1"/>
</dbReference>
<evidence type="ECO:0000313" key="7">
    <source>
        <dbReference type="EMBL" id="VDL99419.1"/>
    </source>
</evidence>
<evidence type="ECO:0000259" key="4">
    <source>
        <dbReference type="Pfam" id="PF00557"/>
    </source>
</evidence>
<dbReference type="Pfam" id="PF16189">
    <property type="entry name" value="Creatinase_N_2"/>
    <property type="match status" value="1"/>
</dbReference>
<keyword evidence="8" id="KW-1185">Reference proteome</keyword>
<dbReference type="FunFam" id="3.40.350.10:FF:000003">
    <property type="entry name" value="Xaa-pro aminopeptidase P"/>
    <property type="match status" value="1"/>
</dbReference>
<dbReference type="InterPro" id="IPR032416">
    <property type="entry name" value="Peptidase_M24_C"/>
</dbReference>
<dbReference type="Pfam" id="PF16188">
    <property type="entry name" value="Peptidase_M24_C"/>
    <property type="match status" value="1"/>
</dbReference>
<dbReference type="SUPFAM" id="SSF53092">
    <property type="entry name" value="Creatinase/prolidase N-terminal domain"/>
    <property type="match status" value="2"/>
</dbReference>
<keyword evidence="3" id="KW-0378">Hydrolase</keyword>
<protein>
    <recommendedName>
        <fullName evidence="9">Xaa-Pro aminopeptidase 1</fullName>
    </recommendedName>
</protein>
<dbReference type="AlphaFoldDB" id="A0A3P7CMY1"/>
<dbReference type="PANTHER" id="PTHR43763">
    <property type="entry name" value="XAA-PRO AMINOPEPTIDASE 1"/>
    <property type="match status" value="1"/>
</dbReference>
<evidence type="ECO:0000256" key="3">
    <source>
        <dbReference type="ARBA" id="ARBA00022801"/>
    </source>
</evidence>
<feature type="domain" description="Peptidase M24" evidence="4">
    <location>
        <begin position="350"/>
        <end position="604"/>
    </location>
</feature>
<evidence type="ECO:0000259" key="6">
    <source>
        <dbReference type="Pfam" id="PF16188"/>
    </source>
</evidence>
<keyword evidence="2" id="KW-0479">Metal-binding</keyword>
<dbReference type="InterPro" id="IPR000587">
    <property type="entry name" value="Creatinase_N"/>
</dbReference>
<dbReference type="EMBL" id="UYSU01037748">
    <property type="protein sequence ID" value="VDL99419.1"/>
    <property type="molecule type" value="Genomic_DNA"/>
</dbReference>
<evidence type="ECO:0000259" key="5">
    <source>
        <dbReference type="Pfam" id="PF01321"/>
    </source>
</evidence>
<feature type="domain" description="Peptidase M24 C-terminal" evidence="6">
    <location>
        <begin position="625"/>
        <end position="697"/>
    </location>
</feature>
<reference evidence="7 8" key="1">
    <citation type="submission" date="2018-11" db="EMBL/GenBank/DDBJ databases">
        <authorList>
            <consortium name="Pathogen Informatics"/>
        </authorList>
    </citation>
    <scope>NUCLEOTIDE SEQUENCE [LARGE SCALE GENOMIC DNA]</scope>
    <source>
        <strain evidence="7 8">NST_G2</strain>
    </source>
</reference>
<proteinExistence type="inferred from homology"/>
<organism evidence="7 8">
    <name type="scientific">Schistocephalus solidus</name>
    <name type="common">Tapeworm</name>
    <dbReference type="NCBI Taxonomy" id="70667"/>
    <lineage>
        <taxon>Eukaryota</taxon>
        <taxon>Metazoa</taxon>
        <taxon>Spiralia</taxon>
        <taxon>Lophotrochozoa</taxon>
        <taxon>Platyhelminthes</taxon>
        <taxon>Cestoda</taxon>
        <taxon>Eucestoda</taxon>
        <taxon>Diphyllobothriidea</taxon>
        <taxon>Diphyllobothriidae</taxon>
        <taxon>Schistocephalus</taxon>
    </lineage>
</organism>
<dbReference type="Proteomes" id="UP000275846">
    <property type="component" value="Unassembled WGS sequence"/>
</dbReference>
<evidence type="ECO:0008006" key="9">
    <source>
        <dbReference type="Google" id="ProtNLM"/>
    </source>
</evidence>
<evidence type="ECO:0000256" key="1">
    <source>
        <dbReference type="ARBA" id="ARBA00008766"/>
    </source>
</evidence>
<dbReference type="InterPro" id="IPR000994">
    <property type="entry name" value="Pept_M24"/>
</dbReference>
<dbReference type="SUPFAM" id="SSF55920">
    <property type="entry name" value="Creatinase/aminopeptidase"/>
    <property type="match status" value="1"/>
</dbReference>
<dbReference type="GO" id="GO:0004177">
    <property type="term" value="F:aminopeptidase activity"/>
    <property type="evidence" value="ECO:0007669"/>
    <property type="project" value="UniProtKB-ARBA"/>
</dbReference>
<dbReference type="GO" id="GO:0046872">
    <property type="term" value="F:metal ion binding"/>
    <property type="evidence" value="ECO:0007669"/>
    <property type="project" value="UniProtKB-KW"/>
</dbReference>
<dbReference type="Gene3D" id="3.90.230.10">
    <property type="entry name" value="Creatinase/methionine aminopeptidase superfamily"/>
    <property type="match status" value="1"/>
</dbReference>
<dbReference type="GO" id="GO:0005737">
    <property type="term" value="C:cytoplasm"/>
    <property type="evidence" value="ECO:0007669"/>
    <property type="project" value="UniProtKB-ARBA"/>
</dbReference>
<comment type="similarity">
    <text evidence="1">Belongs to the peptidase M24B family.</text>
</comment>
<evidence type="ECO:0000256" key="2">
    <source>
        <dbReference type="ARBA" id="ARBA00022723"/>
    </source>
</evidence>
<dbReference type="InterPro" id="IPR050422">
    <property type="entry name" value="X-Pro_aminopeptidase_P"/>
</dbReference>
<dbReference type="InterPro" id="IPR029149">
    <property type="entry name" value="Creatin/AminoP/Spt16_N"/>
</dbReference>